<gene>
    <name evidence="1" type="ORF">S06H3_46640</name>
</gene>
<dbReference type="EMBL" id="BARV01029221">
    <property type="protein sequence ID" value="GAI42512.1"/>
    <property type="molecule type" value="Genomic_DNA"/>
</dbReference>
<accession>X1NES2</accession>
<comment type="caution">
    <text evidence="1">The sequence shown here is derived from an EMBL/GenBank/DDBJ whole genome shotgun (WGS) entry which is preliminary data.</text>
</comment>
<protein>
    <submittedName>
        <fullName evidence="1">Uncharacterized protein</fullName>
    </submittedName>
</protein>
<reference evidence="1" key="1">
    <citation type="journal article" date="2014" name="Front. Microbiol.">
        <title>High frequency of phylogenetically diverse reductive dehalogenase-homologous genes in deep subseafloor sedimentary metagenomes.</title>
        <authorList>
            <person name="Kawai M."/>
            <person name="Futagami T."/>
            <person name="Toyoda A."/>
            <person name="Takaki Y."/>
            <person name="Nishi S."/>
            <person name="Hori S."/>
            <person name="Arai W."/>
            <person name="Tsubouchi T."/>
            <person name="Morono Y."/>
            <person name="Uchiyama I."/>
            <person name="Ito T."/>
            <person name="Fujiyama A."/>
            <person name="Inagaki F."/>
            <person name="Takami H."/>
        </authorList>
    </citation>
    <scope>NUCLEOTIDE SEQUENCE</scope>
    <source>
        <strain evidence="1">Expedition CK06-06</strain>
    </source>
</reference>
<proteinExistence type="predicted"/>
<feature type="non-terminal residue" evidence="1">
    <location>
        <position position="60"/>
    </location>
</feature>
<evidence type="ECO:0000313" key="1">
    <source>
        <dbReference type="EMBL" id="GAI42512.1"/>
    </source>
</evidence>
<dbReference type="AlphaFoldDB" id="X1NES2"/>
<name>X1NES2_9ZZZZ</name>
<organism evidence="1">
    <name type="scientific">marine sediment metagenome</name>
    <dbReference type="NCBI Taxonomy" id="412755"/>
    <lineage>
        <taxon>unclassified sequences</taxon>
        <taxon>metagenomes</taxon>
        <taxon>ecological metagenomes</taxon>
    </lineage>
</organism>
<sequence length="60" mass="6586">MSDTFEPKELHDKDSVGLAAGLLLFAPGFSEPHKLSDPQNWTVAAMSEMRLPGSMIILRT</sequence>